<dbReference type="Proteomes" id="UP000053831">
    <property type="component" value="Unassembled WGS sequence"/>
</dbReference>
<name>A0A0M8MUH0_ESCWE</name>
<dbReference type="OrthoDB" id="5370059at2759"/>
<feature type="repeat" description="RCC1" evidence="1">
    <location>
        <begin position="263"/>
        <end position="335"/>
    </location>
</feature>
<evidence type="ECO:0000256" key="1">
    <source>
        <dbReference type="PROSITE-ProRule" id="PRU00235"/>
    </source>
</evidence>
<dbReference type="STRING" id="150374.A0A0M8MUH0"/>
<sequence length="343" mass="35748">MELFAAGCNAWNQLSFKNLDLHSSATLDHPEEDEPHDLFSFTKVLEGREIGKPIGRLSYTIARRDGALLVSGFGLPDQGPSSLEFLSTSVETATGEALVLDAGSANPGGLRKYPSFTSWRTGRLAAPPLPCDVPVTQMAAFDTGFAVLHQDGTVSTFGDPRFESSLGRDVSPECPAHTPAPVPDLSDLDDPVTHIAAGGLCVAALTRSGAVYVWGTSSAGTHRRRQPFPSVGGVPNYVPVDGDKDVRDVALGDSHAIALTADGCVYVIGDNGNGQLGLAGTAGGEGQGQGQGQCVDVDVVKRVEEWTRVPFEVSSGSEVVGVAAGPKASFIITSRKTEASQAS</sequence>
<dbReference type="GO" id="GO:0005085">
    <property type="term" value="F:guanyl-nucleotide exchange factor activity"/>
    <property type="evidence" value="ECO:0007669"/>
    <property type="project" value="TreeGrafter"/>
</dbReference>
<accession>A0A0M8MUH0</accession>
<dbReference type="PRINTS" id="PR00633">
    <property type="entry name" value="RCCNDNSATION"/>
</dbReference>
<feature type="repeat" description="RCC1" evidence="1">
    <location>
        <begin position="152"/>
        <end position="208"/>
    </location>
</feature>
<reference evidence="2 3" key="1">
    <citation type="submission" date="2015-07" db="EMBL/GenBank/DDBJ databases">
        <title>The genome of the fungus Escovopsis weberi, a specialized disease agent of ant agriculture.</title>
        <authorList>
            <person name="de Man T.J."/>
            <person name="Stajich J.E."/>
            <person name="Kubicek C.P."/>
            <person name="Chenthamara K."/>
            <person name="Atanasova L."/>
            <person name="Druzhinina I.S."/>
            <person name="Birnbaum S."/>
            <person name="Barribeau S.M."/>
            <person name="Teiling C."/>
            <person name="Suen G."/>
            <person name="Currie C."/>
            <person name="Gerardo N.M."/>
        </authorList>
    </citation>
    <scope>NUCLEOTIDE SEQUENCE [LARGE SCALE GENOMIC DNA]</scope>
</reference>
<feature type="repeat" description="RCC1" evidence="1">
    <location>
        <begin position="209"/>
        <end position="262"/>
    </location>
</feature>
<protein>
    <submittedName>
        <fullName evidence="2">Regulator of chromosome condensation</fullName>
    </submittedName>
</protein>
<dbReference type="PANTHER" id="PTHR45982">
    <property type="entry name" value="REGULATOR OF CHROMOSOME CONDENSATION"/>
    <property type="match status" value="1"/>
</dbReference>
<dbReference type="InterPro" id="IPR000408">
    <property type="entry name" value="Reg_chr_condens"/>
</dbReference>
<gene>
    <name evidence="2" type="ORF">ESCO_001306</name>
</gene>
<dbReference type="EMBL" id="LGSR01000020">
    <property type="protein sequence ID" value="KOS18758.1"/>
    <property type="molecule type" value="Genomic_DNA"/>
</dbReference>
<proteinExistence type="predicted"/>
<dbReference type="AlphaFoldDB" id="A0A0M8MUH0"/>
<dbReference type="SUPFAM" id="SSF50985">
    <property type="entry name" value="RCC1/BLIP-II"/>
    <property type="match status" value="1"/>
</dbReference>
<organism evidence="2 3">
    <name type="scientific">Escovopsis weberi</name>
    <dbReference type="NCBI Taxonomy" id="150374"/>
    <lineage>
        <taxon>Eukaryota</taxon>
        <taxon>Fungi</taxon>
        <taxon>Dikarya</taxon>
        <taxon>Ascomycota</taxon>
        <taxon>Pezizomycotina</taxon>
        <taxon>Sordariomycetes</taxon>
        <taxon>Hypocreomycetidae</taxon>
        <taxon>Hypocreales</taxon>
        <taxon>Hypocreaceae</taxon>
        <taxon>Escovopsis</taxon>
    </lineage>
</organism>
<dbReference type="Gene3D" id="2.130.10.30">
    <property type="entry name" value="Regulator of chromosome condensation 1/beta-lactamase-inhibitor protein II"/>
    <property type="match status" value="1"/>
</dbReference>
<dbReference type="InterPro" id="IPR009091">
    <property type="entry name" value="RCC1/BLIP-II"/>
</dbReference>
<dbReference type="GO" id="GO:0005737">
    <property type="term" value="C:cytoplasm"/>
    <property type="evidence" value="ECO:0007669"/>
    <property type="project" value="TreeGrafter"/>
</dbReference>
<dbReference type="InterPro" id="IPR051553">
    <property type="entry name" value="Ran_GTPase-activating"/>
</dbReference>
<comment type="caution">
    <text evidence="2">The sequence shown here is derived from an EMBL/GenBank/DDBJ whole genome shotgun (WGS) entry which is preliminary data.</text>
</comment>
<dbReference type="Pfam" id="PF13540">
    <property type="entry name" value="RCC1_2"/>
    <property type="match status" value="1"/>
</dbReference>
<evidence type="ECO:0000313" key="3">
    <source>
        <dbReference type="Proteomes" id="UP000053831"/>
    </source>
</evidence>
<keyword evidence="3" id="KW-1185">Reference proteome</keyword>
<dbReference type="PANTHER" id="PTHR45982:SF1">
    <property type="entry name" value="REGULATOR OF CHROMOSOME CONDENSATION"/>
    <property type="match status" value="1"/>
</dbReference>
<evidence type="ECO:0000313" key="2">
    <source>
        <dbReference type="EMBL" id="KOS18758.1"/>
    </source>
</evidence>
<dbReference type="PROSITE" id="PS50012">
    <property type="entry name" value="RCC1_3"/>
    <property type="match status" value="3"/>
</dbReference>